<name>A0A0L6VL53_9BASI</name>
<gene>
    <name evidence="1" type="ORF">VP01_13927g1</name>
</gene>
<dbReference type="AlphaFoldDB" id="A0A0L6VL53"/>
<accession>A0A0L6VL53</accession>
<sequence length="127" mass="14205">RPRLIGTHTIFAWIMSCQTTQFYRLISLFSHWKFLCAHEQGEVCTIRGDPIFLPKGNKPQAPVEWKLLLMLANLGVLGTAGGSAFLSNVFGISVGSVFNYAYCCLQALILRKKEFVSWPTSEQHAAL</sequence>
<reference evidence="1 2" key="1">
    <citation type="submission" date="2015-08" db="EMBL/GenBank/DDBJ databases">
        <title>Next Generation Sequencing and Analysis of the Genome of Puccinia sorghi L Schw, the Causal Agent of Maize Common Rust.</title>
        <authorList>
            <person name="Rochi L."/>
            <person name="Burguener G."/>
            <person name="Darino M."/>
            <person name="Turjanski A."/>
            <person name="Kreff E."/>
            <person name="Dieguez M.J."/>
            <person name="Sacco F."/>
        </authorList>
    </citation>
    <scope>NUCLEOTIDE SEQUENCE [LARGE SCALE GENOMIC DNA]</scope>
    <source>
        <strain evidence="1 2">RO10H11247</strain>
    </source>
</reference>
<dbReference type="Proteomes" id="UP000037035">
    <property type="component" value="Unassembled WGS sequence"/>
</dbReference>
<dbReference type="VEuPathDB" id="FungiDB:VP01_13927g1"/>
<dbReference type="EMBL" id="LAVV01004362">
    <property type="protein sequence ID" value="KNZ61501.1"/>
    <property type="molecule type" value="Genomic_DNA"/>
</dbReference>
<evidence type="ECO:0000313" key="1">
    <source>
        <dbReference type="EMBL" id="KNZ61501.1"/>
    </source>
</evidence>
<keyword evidence="2" id="KW-1185">Reference proteome</keyword>
<organism evidence="1 2">
    <name type="scientific">Puccinia sorghi</name>
    <dbReference type="NCBI Taxonomy" id="27349"/>
    <lineage>
        <taxon>Eukaryota</taxon>
        <taxon>Fungi</taxon>
        <taxon>Dikarya</taxon>
        <taxon>Basidiomycota</taxon>
        <taxon>Pucciniomycotina</taxon>
        <taxon>Pucciniomycetes</taxon>
        <taxon>Pucciniales</taxon>
        <taxon>Pucciniaceae</taxon>
        <taxon>Puccinia</taxon>
    </lineage>
</organism>
<proteinExistence type="predicted"/>
<evidence type="ECO:0000313" key="2">
    <source>
        <dbReference type="Proteomes" id="UP000037035"/>
    </source>
</evidence>
<protein>
    <submittedName>
        <fullName evidence="1">Uncharacterized protein</fullName>
    </submittedName>
</protein>
<comment type="caution">
    <text evidence="1">The sequence shown here is derived from an EMBL/GenBank/DDBJ whole genome shotgun (WGS) entry which is preliminary data.</text>
</comment>
<feature type="non-terminal residue" evidence="1">
    <location>
        <position position="1"/>
    </location>
</feature>